<accession>A0A162TIW7</accession>
<evidence type="ECO:0000313" key="2">
    <source>
        <dbReference type="EMBL" id="KZL92703.1"/>
    </source>
</evidence>
<dbReference type="Pfam" id="PF22751">
    <property type="entry name" value="DUF488-N3a"/>
    <property type="match status" value="1"/>
</dbReference>
<feature type="domain" description="DUF488" evidence="1">
    <location>
        <begin position="47"/>
        <end position="131"/>
    </location>
</feature>
<dbReference type="AlphaFoldDB" id="A0A162TIW7"/>
<proteinExistence type="predicted"/>
<comment type="caution">
    <text evidence="2">The sequence shown here is derived from an EMBL/GenBank/DDBJ whole genome shotgun (WGS) entry which is preliminary data.</text>
</comment>
<keyword evidence="3" id="KW-1185">Reference proteome</keyword>
<dbReference type="OrthoDB" id="9980493at2"/>
<protein>
    <recommendedName>
        <fullName evidence="1">DUF488 domain-containing protein</fullName>
    </recommendedName>
</protein>
<evidence type="ECO:0000259" key="1">
    <source>
        <dbReference type="Pfam" id="PF22751"/>
    </source>
</evidence>
<organism evidence="2 3">
    <name type="scientific">Clostridium magnum DSM 2767</name>
    <dbReference type="NCBI Taxonomy" id="1121326"/>
    <lineage>
        <taxon>Bacteria</taxon>
        <taxon>Bacillati</taxon>
        <taxon>Bacillota</taxon>
        <taxon>Clostridia</taxon>
        <taxon>Eubacteriales</taxon>
        <taxon>Clostridiaceae</taxon>
        <taxon>Clostridium</taxon>
    </lineage>
</organism>
<name>A0A162TIW7_9CLOT</name>
<evidence type="ECO:0000313" key="3">
    <source>
        <dbReference type="Proteomes" id="UP000076603"/>
    </source>
</evidence>
<sequence length="153" mass="18116">MSNIIDFNVKRGKFYFGTFENYFEVDAQLYIFATTHSNTIPDGTLLVEQLAPSLDLLIQKKAWLDKGIFEEKFDKFREMYLEEIYNRSDYQKAMNRIMELAREGKKIVLFDNCNLGELCHLNILKEELNKEGYKVEDIKKKSTTDDPLSHIRW</sequence>
<dbReference type="InterPro" id="IPR054495">
    <property type="entry name" value="DUF488-N3a"/>
</dbReference>
<dbReference type="PATRIC" id="fig|1121326.3.peg.2519"/>
<dbReference type="Proteomes" id="UP000076603">
    <property type="component" value="Unassembled WGS sequence"/>
</dbReference>
<reference evidence="2 3" key="1">
    <citation type="submission" date="2016-04" db="EMBL/GenBank/DDBJ databases">
        <title>Genome sequence of Clostridium magnum DSM 2767.</title>
        <authorList>
            <person name="Poehlein A."/>
            <person name="Uhlig R."/>
            <person name="Fischer R."/>
            <person name="Bahl H."/>
            <person name="Daniel R."/>
        </authorList>
    </citation>
    <scope>NUCLEOTIDE SEQUENCE [LARGE SCALE GENOMIC DNA]</scope>
    <source>
        <strain evidence="2 3">DSM 2767</strain>
    </source>
</reference>
<gene>
    <name evidence="2" type="ORF">CLMAG_25170</name>
</gene>
<dbReference type="RefSeq" id="WP_066622368.1">
    <property type="nucleotide sequence ID" value="NZ_FQXL01000021.1"/>
</dbReference>
<dbReference type="EMBL" id="LWAE01000002">
    <property type="protein sequence ID" value="KZL92703.1"/>
    <property type="molecule type" value="Genomic_DNA"/>
</dbReference>